<dbReference type="RefSeq" id="WP_178942238.1">
    <property type="nucleotide sequence ID" value="NZ_JAIWJG010000005.1"/>
</dbReference>
<feature type="domain" description="ATP-grasp" evidence="2">
    <location>
        <begin position="126"/>
        <end position="324"/>
    </location>
</feature>
<keyword evidence="4" id="KW-1185">Reference proteome</keyword>
<sequence>MTEYAGNTVPFFFGTDENAYGVARMYYDLTGQKAIIYGAKNLSATRFSKFTDVTVIPHLSQTIAFAKAMQNGILDRIKSFKRVVLIGLGDAYAKLIREYAYFPDNVVRPYPDAEMFEQVTDKARFYQLLEKTELKPAEYVELSKNDTERDVKSPFPFPVMLKATDSVSWGSMKYSDHRKDYVLNSNEEINHFLRLAYHQGYQRNFVLQRFVAGEGQEYTFSAYVDQHHHVRGMALGHVALEDHTPWGIGNHDAIFPVQESELTDKICQFLEDIDYTGIANIVFRYDQKTQQFLALELNARLERCSYWSALNGVNWVELMLKDADDEFANVPDDEMTKVMTQPDQIMLWLQVSPRVFKRYAPDSPAKNVAVNLIRQRRWRYGFKDKRDWNPQRARMYHFIHVSNRYHYETWGNVKVNPVVRFFQLTRWAIVRTINKVGPKYSLMN</sequence>
<name>A0ABT6DCT4_9LACO</name>
<evidence type="ECO:0000256" key="1">
    <source>
        <dbReference type="PROSITE-ProRule" id="PRU00409"/>
    </source>
</evidence>
<evidence type="ECO:0000259" key="2">
    <source>
        <dbReference type="PROSITE" id="PS50975"/>
    </source>
</evidence>
<dbReference type="InterPro" id="IPR005479">
    <property type="entry name" value="CPAse_ATP-bd"/>
</dbReference>
<dbReference type="SUPFAM" id="SSF56059">
    <property type="entry name" value="Glutathione synthetase ATP-binding domain-like"/>
    <property type="match status" value="1"/>
</dbReference>
<accession>A0ABT6DCT4</accession>
<protein>
    <recommendedName>
        <fullName evidence="2">ATP-grasp domain-containing protein</fullName>
    </recommendedName>
</protein>
<evidence type="ECO:0000313" key="3">
    <source>
        <dbReference type="EMBL" id="MDF9914948.1"/>
    </source>
</evidence>
<dbReference type="Pfam" id="PF02786">
    <property type="entry name" value="CPSase_L_D2"/>
    <property type="match status" value="1"/>
</dbReference>
<dbReference type="InterPro" id="IPR011761">
    <property type="entry name" value="ATP-grasp"/>
</dbReference>
<gene>
    <name evidence="3" type="ORF">NNA32_11950</name>
</gene>
<dbReference type="EMBL" id="JANDJP010000023">
    <property type="protein sequence ID" value="MDF9914948.1"/>
    <property type="molecule type" value="Genomic_DNA"/>
</dbReference>
<reference evidence="3" key="1">
    <citation type="submission" date="2022-06" db="EMBL/GenBank/DDBJ databases">
        <title>Antifungal cultures and metabolites of lactic acid bacteria for use in dairy fermentations.</title>
        <authorList>
            <person name="Zhao Z."/>
            <person name="Gaenzle M."/>
        </authorList>
    </citation>
    <scope>NUCLEOTIDE SEQUENCE</scope>
    <source>
        <strain evidence="3">FUA3126</strain>
    </source>
</reference>
<proteinExistence type="predicted"/>
<comment type="caution">
    <text evidence="3">The sequence shown here is derived from an EMBL/GenBank/DDBJ whole genome shotgun (WGS) entry which is preliminary data.</text>
</comment>
<evidence type="ECO:0000313" key="4">
    <source>
        <dbReference type="Proteomes" id="UP001152867"/>
    </source>
</evidence>
<dbReference type="Proteomes" id="UP001152867">
    <property type="component" value="Unassembled WGS sequence"/>
</dbReference>
<dbReference type="PROSITE" id="PS50975">
    <property type="entry name" value="ATP_GRASP"/>
    <property type="match status" value="1"/>
</dbReference>
<organism evidence="3 4">
    <name type="scientific">Furfurilactobacillus milii</name>
    <dbReference type="NCBI Taxonomy" id="2888272"/>
    <lineage>
        <taxon>Bacteria</taxon>
        <taxon>Bacillati</taxon>
        <taxon>Bacillota</taxon>
        <taxon>Bacilli</taxon>
        <taxon>Lactobacillales</taxon>
        <taxon>Lactobacillaceae</taxon>
        <taxon>Furfurilactobacillus</taxon>
    </lineage>
</organism>
<keyword evidence="1" id="KW-0547">Nucleotide-binding</keyword>
<dbReference type="Gene3D" id="3.30.470.20">
    <property type="entry name" value="ATP-grasp fold, B domain"/>
    <property type="match status" value="1"/>
</dbReference>
<keyword evidence="1" id="KW-0067">ATP-binding</keyword>